<dbReference type="GO" id="GO:0006355">
    <property type="term" value="P:regulation of DNA-templated transcription"/>
    <property type="evidence" value="ECO:0007669"/>
    <property type="project" value="InterPro"/>
</dbReference>
<dbReference type="InterPro" id="IPR016032">
    <property type="entry name" value="Sig_transdc_resp-reg_C-effctor"/>
</dbReference>
<organism evidence="10 11">
    <name type="scientific">Anaerofilum hominis</name>
    <dbReference type="NCBI Taxonomy" id="2763016"/>
    <lineage>
        <taxon>Bacteria</taxon>
        <taxon>Bacillati</taxon>
        <taxon>Bacillota</taxon>
        <taxon>Clostridia</taxon>
        <taxon>Eubacteriales</taxon>
        <taxon>Oscillospiraceae</taxon>
        <taxon>Anaerofilum</taxon>
    </lineage>
</organism>
<dbReference type="PANTHER" id="PTHR48111">
    <property type="entry name" value="REGULATOR OF RPOS"/>
    <property type="match status" value="1"/>
</dbReference>
<dbReference type="AlphaFoldDB" id="A0A923I9S8"/>
<evidence type="ECO:0000256" key="5">
    <source>
        <dbReference type="ARBA" id="ARBA00024867"/>
    </source>
</evidence>
<name>A0A923I9S8_9FIRM</name>
<protein>
    <recommendedName>
        <fullName evidence="1">Stage 0 sporulation protein A homolog</fullName>
    </recommendedName>
</protein>
<evidence type="ECO:0000256" key="1">
    <source>
        <dbReference type="ARBA" id="ARBA00018672"/>
    </source>
</evidence>
<evidence type="ECO:0000256" key="3">
    <source>
        <dbReference type="ARBA" id="ARBA00023125"/>
    </source>
</evidence>
<dbReference type="GO" id="GO:0005829">
    <property type="term" value="C:cytosol"/>
    <property type="evidence" value="ECO:0007669"/>
    <property type="project" value="TreeGrafter"/>
</dbReference>
<dbReference type="Gene3D" id="3.40.50.2300">
    <property type="match status" value="1"/>
</dbReference>
<dbReference type="SUPFAM" id="SSF52172">
    <property type="entry name" value="CheY-like"/>
    <property type="match status" value="1"/>
</dbReference>
<feature type="domain" description="OmpR/PhoB-type" evidence="9">
    <location>
        <begin position="126"/>
        <end position="224"/>
    </location>
</feature>
<keyword evidence="6" id="KW-0597">Phosphoprotein</keyword>
<dbReference type="PANTHER" id="PTHR48111:SF43">
    <property type="entry name" value="STAGE 0 SPORULATION PROTEIN A HOMOLOG"/>
    <property type="match status" value="1"/>
</dbReference>
<dbReference type="GO" id="GO:0000156">
    <property type="term" value="F:phosphorelay response regulator activity"/>
    <property type="evidence" value="ECO:0007669"/>
    <property type="project" value="TreeGrafter"/>
</dbReference>
<keyword evidence="2" id="KW-0805">Transcription regulation</keyword>
<evidence type="ECO:0000259" key="8">
    <source>
        <dbReference type="PROSITE" id="PS50110"/>
    </source>
</evidence>
<dbReference type="InterPro" id="IPR011006">
    <property type="entry name" value="CheY-like_superfamily"/>
</dbReference>
<dbReference type="CDD" id="cd18159">
    <property type="entry name" value="REC_OmpR_NsrR-like"/>
    <property type="match status" value="1"/>
</dbReference>
<evidence type="ECO:0000259" key="9">
    <source>
        <dbReference type="PROSITE" id="PS51755"/>
    </source>
</evidence>
<dbReference type="InterPro" id="IPR036388">
    <property type="entry name" value="WH-like_DNA-bd_sf"/>
</dbReference>
<gene>
    <name evidence="10" type="ORF">H8S23_09435</name>
</gene>
<dbReference type="InterPro" id="IPR001867">
    <property type="entry name" value="OmpR/PhoB-type_DNA-bd"/>
</dbReference>
<keyword evidence="4" id="KW-0804">Transcription</keyword>
<evidence type="ECO:0000313" key="11">
    <source>
        <dbReference type="Proteomes" id="UP000659630"/>
    </source>
</evidence>
<dbReference type="EMBL" id="JACONZ010000003">
    <property type="protein sequence ID" value="MBC5581729.1"/>
    <property type="molecule type" value="Genomic_DNA"/>
</dbReference>
<sequence length="230" mass="25679">MYKIFIVEDDPAIASVLAGHLARWGYETAVVRDFARVTEEFAAAAPQLVLMDITLPYYDGYHWCRELRRISKVPIVFLSSASDNLNQIMALSEGADDFIAKPFDPAVALAKIAALLRRAYSFGGSQALLAHRGAVLNLGDATLTYEGRRQELTKNEFRILQTLLENKGHTVSRDALMQRLWESDCYVDDNTLTVNVTRLRKKLDEVGLTDFITTKKGMGYLISDGDAQGQ</sequence>
<feature type="domain" description="Response regulatory" evidence="8">
    <location>
        <begin position="3"/>
        <end position="116"/>
    </location>
</feature>
<evidence type="ECO:0000256" key="2">
    <source>
        <dbReference type="ARBA" id="ARBA00023015"/>
    </source>
</evidence>
<evidence type="ECO:0000256" key="6">
    <source>
        <dbReference type="PROSITE-ProRule" id="PRU00169"/>
    </source>
</evidence>
<comment type="function">
    <text evidence="5">May play the central regulatory role in sporulation. It may be an element of the effector pathway responsible for the activation of sporulation genes in response to nutritional stress. Spo0A may act in concert with spo0H (a sigma factor) to control the expression of some genes that are critical to the sporulation process.</text>
</comment>
<evidence type="ECO:0000256" key="7">
    <source>
        <dbReference type="PROSITE-ProRule" id="PRU01091"/>
    </source>
</evidence>
<keyword evidence="11" id="KW-1185">Reference proteome</keyword>
<dbReference type="CDD" id="cd00383">
    <property type="entry name" value="trans_reg_C"/>
    <property type="match status" value="1"/>
</dbReference>
<dbReference type="PROSITE" id="PS51755">
    <property type="entry name" value="OMPR_PHOB"/>
    <property type="match status" value="1"/>
</dbReference>
<dbReference type="SUPFAM" id="SSF46894">
    <property type="entry name" value="C-terminal effector domain of the bipartite response regulators"/>
    <property type="match status" value="1"/>
</dbReference>
<dbReference type="InterPro" id="IPR039420">
    <property type="entry name" value="WalR-like"/>
</dbReference>
<reference evidence="10" key="1">
    <citation type="submission" date="2020-08" db="EMBL/GenBank/DDBJ databases">
        <title>Genome public.</title>
        <authorList>
            <person name="Liu C."/>
            <person name="Sun Q."/>
        </authorList>
    </citation>
    <scope>NUCLEOTIDE SEQUENCE</scope>
    <source>
        <strain evidence="10">BX8</strain>
    </source>
</reference>
<dbReference type="InterPro" id="IPR001789">
    <property type="entry name" value="Sig_transdc_resp-reg_receiver"/>
</dbReference>
<dbReference type="Gene3D" id="1.10.10.10">
    <property type="entry name" value="Winged helix-like DNA-binding domain superfamily/Winged helix DNA-binding domain"/>
    <property type="match status" value="1"/>
</dbReference>
<accession>A0A923I9S8</accession>
<proteinExistence type="predicted"/>
<keyword evidence="3 7" id="KW-0238">DNA-binding</keyword>
<dbReference type="PROSITE" id="PS50110">
    <property type="entry name" value="RESPONSE_REGULATORY"/>
    <property type="match status" value="1"/>
</dbReference>
<evidence type="ECO:0000313" key="10">
    <source>
        <dbReference type="EMBL" id="MBC5581729.1"/>
    </source>
</evidence>
<comment type="caution">
    <text evidence="10">The sequence shown here is derived from an EMBL/GenBank/DDBJ whole genome shotgun (WGS) entry which is preliminary data.</text>
</comment>
<feature type="DNA-binding region" description="OmpR/PhoB-type" evidence="7">
    <location>
        <begin position="126"/>
        <end position="224"/>
    </location>
</feature>
<dbReference type="Pfam" id="PF00072">
    <property type="entry name" value="Response_reg"/>
    <property type="match status" value="1"/>
</dbReference>
<dbReference type="SMART" id="SM00862">
    <property type="entry name" value="Trans_reg_C"/>
    <property type="match status" value="1"/>
</dbReference>
<dbReference type="Pfam" id="PF00486">
    <property type="entry name" value="Trans_reg_C"/>
    <property type="match status" value="1"/>
</dbReference>
<dbReference type="RefSeq" id="WP_186888093.1">
    <property type="nucleotide sequence ID" value="NZ_JACONZ010000003.1"/>
</dbReference>
<evidence type="ECO:0000256" key="4">
    <source>
        <dbReference type="ARBA" id="ARBA00023163"/>
    </source>
</evidence>
<dbReference type="Proteomes" id="UP000659630">
    <property type="component" value="Unassembled WGS sequence"/>
</dbReference>
<feature type="modified residue" description="4-aspartylphosphate" evidence="6">
    <location>
        <position position="52"/>
    </location>
</feature>
<dbReference type="SMART" id="SM00448">
    <property type="entry name" value="REC"/>
    <property type="match status" value="1"/>
</dbReference>
<dbReference type="GO" id="GO:0000976">
    <property type="term" value="F:transcription cis-regulatory region binding"/>
    <property type="evidence" value="ECO:0007669"/>
    <property type="project" value="TreeGrafter"/>
</dbReference>
<dbReference type="GO" id="GO:0032993">
    <property type="term" value="C:protein-DNA complex"/>
    <property type="evidence" value="ECO:0007669"/>
    <property type="project" value="TreeGrafter"/>
</dbReference>